<feature type="transmembrane region" description="Helical" evidence="1">
    <location>
        <begin position="59"/>
        <end position="82"/>
    </location>
</feature>
<dbReference type="PROSITE" id="PS50056">
    <property type="entry name" value="TYR_PHOSPHATASE_2"/>
    <property type="match status" value="1"/>
</dbReference>
<keyword evidence="1" id="KW-0472">Membrane</keyword>
<evidence type="ECO:0000313" key="4">
    <source>
        <dbReference type="Proteomes" id="UP000832011"/>
    </source>
</evidence>
<sequence length="453" mass="51317">MRPVSCFELAPKLSWRYRLLCLLGMGVVFYSTYGGANYLAGMRSDVPEIFWAWERHIPFWAWSIVPYWTLNLFYAAAFFCCNTRAQIHRLLQQLLLAQAIAVVCFIAYPLTFTWAKPLTDGLTGRLFSALAGFDQPYNQAPSLHIILTMVIGRFYWYRFRPWLRPLWLAWLVLIAVSVLTTYQHHFIDIPTGMLVGCLILWLLPWQSSQVAERASFRWPTATSSMSTLPKPQRHHTHLRWSMLYALAALLCAVLALSLQAACYVLLWPALALAWLSLLYYHADPAWWQKQATGKHTMAVSLFALPLRLICRLNMAYWLRGQALSAPVTARIHVGSVLASENFQAVVDVCAEYPVARTPPHYAAIPMLDMVMLDVTAVRTAAIALEQLLQQQEQPVLVCCALGYSRSVAVVLTYLLRSGQANDLQAALNMVQQARPQMVVSTLNQQMILKAAHE</sequence>
<feature type="domain" description="Tyrosine specific protein phosphatases" evidence="2">
    <location>
        <begin position="374"/>
        <end position="445"/>
    </location>
</feature>
<dbReference type="SMART" id="SM00195">
    <property type="entry name" value="DSPc"/>
    <property type="match status" value="1"/>
</dbReference>
<organism evidence="3 4">
    <name type="scientific">Vitreoscilla massiliensis</name>
    <dbReference type="NCBI Taxonomy" id="1689272"/>
    <lineage>
        <taxon>Bacteria</taxon>
        <taxon>Pseudomonadati</taxon>
        <taxon>Pseudomonadota</taxon>
        <taxon>Betaproteobacteria</taxon>
        <taxon>Neisseriales</taxon>
        <taxon>Neisseriaceae</taxon>
        <taxon>Vitreoscilla</taxon>
    </lineage>
</organism>
<feature type="transmembrane region" description="Helical" evidence="1">
    <location>
        <begin position="94"/>
        <end position="115"/>
    </location>
</feature>
<keyword evidence="1" id="KW-1133">Transmembrane helix</keyword>
<dbReference type="PANTHER" id="PTHR47216">
    <property type="match status" value="1"/>
</dbReference>
<dbReference type="PANTHER" id="PTHR47216:SF4">
    <property type="entry name" value="OS01G0859400 PROTEIN"/>
    <property type="match status" value="1"/>
</dbReference>
<gene>
    <name evidence="3" type="ORF">LVJ82_11350</name>
</gene>
<feature type="transmembrane region" description="Helical" evidence="1">
    <location>
        <begin position="186"/>
        <end position="203"/>
    </location>
</feature>
<dbReference type="InterPro" id="IPR000340">
    <property type="entry name" value="Dual-sp_phosphatase_cat-dom"/>
</dbReference>
<feature type="transmembrane region" description="Helical" evidence="1">
    <location>
        <begin position="240"/>
        <end position="258"/>
    </location>
</feature>
<dbReference type="Gene3D" id="3.90.190.10">
    <property type="entry name" value="Protein tyrosine phosphatase superfamily"/>
    <property type="match status" value="1"/>
</dbReference>
<protein>
    <submittedName>
        <fullName evidence="3">Phosphatase PAP2/dual specificity phosphatase family protein</fullName>
    </submittedName>
</protein>
<dbReference type="EMBL" id="CP091511">
    <property type="protein sequence ID" value="UOO88084.1"/>
    <property type="molecule type" value="Genomic_DNA"/>
</dbReference>
<dbReference type="InterPro" id="IPR026841">
    <property type="entry name" value="Aur1/Ipt1"/>
</dbReference>
<feature type="transmembrane region" description="Helical" evidence="1">
    <location>
        <begin position="162"/>
        <end position="180"/>
    </location>
</feature>
<accession>A0ABY4DYM2</accession>
<dbReference type="Proteomes" id="UP000832011">
    <property type="component" value="Chromosome"/>
</dbReference>
<dbReference type="CDD" id="cd03386">
    <property type="entry name" value="PAP2_Aur1_like"/>
    <property type="match status" value="1"/>
</dbReference>
<dbReference type="InterPro" id="IPR020422">
    <property type="entry name" value="TYR_PHOSPHATASE_DUAL_dom"/>
</dbReference>
<keyword evidence="4" id="KW-1185">Reference proteome</keyword>
<evidence type="ECO:0000259" key="2">
    <source>
        <dbReference type="PROSITE" id="PS50056"/>
    </source>
</evidence>
<dbReference type="Pfam" id="PF00782">
    <property type="entry name" value="DSPc"/>
    <property type="match status" value="1"/>
</dbReference>
<feature type="transmembrane region" description="Helical" evidence="1">
    <location>
        <begin position="135"/>
        <end position="155"/>
    </location>
</feature>
<feature type="transmembrane region" description="Helical" evidence="1">
    <location>
        <begin position="20"/>
        <end position="39"/>
    </location>
</feature>
<dbReference type="Gene3D" id="1.20.144.10">
    <property type="entry name" value="Phosphatidic acid phosphatase type 2/haloperoxidase"/>
    <property type="match status" value="1"/>
</dbReference>
<keyword evidence="1" id="KW-0812">Transmembrane</keyword>
<dbReference type="InterPro" id="IPR029021">
    <property type="entry name" value="Prot-tyrosine_phosphatase-like"/>
</dbReference>
<dbReference type="Pfam" id="PF14378">
    <property type="entry name" value="PAP2_3"/>
    <property type="match status" value="1"/>
</dbReference>
<evidence type="ECO:0000256" key="1">
    <source>
        <dbReference type="SAM" id="Phobius"/>
    </source>
</evidence>
<dbReference type="RefSeq" id="WP_058356481.1">
    <property type="nucleotide sequence ID" value="NZ_CABKVG010000009.1"/>
</dbReference>
<proteinExistence type="predicted"/>
<reference evidence="3 4" key="1">
    <citation type="journal article" date="2022" name="Res Sq">
        <title>Evolution of multicellular longitudinally dividing oral cavity symbionts (Neisseriaceae).</title>
        <authorList>
            <person name="Nyongesa S."/>
            <person name="Weber P."/>
            <person name="Bernet E."/>
            <person name="Pullido F."/>
            <person name="Nieckarz M."/>
            <person name="Delaby M."/>
            <person name="Nieves C."/>
            <person name="Viehboeck T."/>
            <person name="Krause N."/>
            <person name="Rivera-Millot A."/>
            <person name="Nakamura A."/>
            <person name="Vischer N."/>
            <person name="VanNieuwenhze M."/>
            <person name="Brun Y."/>
            <person name="Cava F."/>
            <person name="Bulgheresi S."/>
            <person name="Veyrier F."/>
        </authorList>
    </citation>
    <scope>NUCLEOTIDE SEQUENCE [LARGE SCALE GENOMIC DNA]</scope>
    <source>
        <strain evidence="3 4">SN4</strain>
    </source>
</reference>
<evidence type="ECO:0000313" key="3">
    <source>
        <dbReference type="EMBL" id="UOO88084.1"/>
    </source>
</evidence>
<dbReference type="SUPFAM" id="SSF52799">
    <property type="entry name" value="(Phosphotyrosine protein) phosphatases II"/>
    <property type="match status" value="1"/>
</dbReference>
<name>A0ABY4DYM2_9NEIS</name>
<dbReference type="InterPro" id="IPR000387">
    <property type="entry name" value="Tyr_Pase_dom"/>
</dbReference>